<evidence type="ECO:0000313" key="3">
    <source>
        <dbReference type="Proteomes" id="UP000185746"/>
    </source>
</evidence>
<keyword evidence="3" id="KW-1185">Reference proteome</keyword>
<accession>A0A1D8JGS7</accession>
<keyword evidence="1" id="KW-0812">Transmembrane</keyword>
<proteinExistence type="predicted"/>
<keyword evidence="1" id="KW-0472">Membrane</keyword>
<organism evidence="2 3">
    <name type="scientific">Sporosarcina ureilytica</name>
    <dbReference type="NCBI Taxonomy" id="298596"/>
    <lineage>
        <taxon>Bacteria</taxon>
        <taxon>Bacillati</taxon>
        <taxon>Bacillota</taxon>
        <taxon>Bacilli</taxon>
        <taxon>Bacillales</taxon>
        <taxon>Caryophanaceae</taxon>
        <taxon>Sporosarcina</taxon>
    </lineage>
</organism>
<protein>
    <submittedName>
        <fullName evidence="2">Uncharacterized protein</fullName>
    </submittedName>
</protein>
<evidence type="ECO:0000313" key="2">
    <source>
        <dbReference type="EMBL" id="AOV07901.1"/>
    </source>
</evidence>
<dbReference type="EMBL" id="CP017560">
    <property type="protein sequence ID" value="AOV07901.1"/>
    <property type="molecule type" value="Genomic_DNA"/>
</dbReference>
<reference evidence="2 3" key="1">
    <citation type="submission" date="2016-09" db="EMBL/GenBank/DDBJ databases">
        <title>Complete genome sequence of the Lysinibacillus sphaericus LMG 22257, a specie of Bacillus with ureolytic activity that can effectively biodeposit calcium carbonate.</title>
        <authorList>
            <person name="Yan W."/>
        </authorList>
    </citation>
    <scope>NUCLEOTIDE SEQUENCE [LARGE SCALE GENOMIC DNA]</scope>
    <source>
        <strain evidence="2 3">LMG 22257</strain>
    </source>
</reference>
<dbReference type="KEGG" id="surl:BI350_10375"/>
<name>A0A1D8JGS7_9BACL</name>
<feature type="transmembrane region" description="Helical" evidence="1">
    <location>
        <begin position="12"/>
        <end position="31"/>
    </location>
</feature>
<feature type="transmembrane region" description="Helical" evidence="1">
    <location>
        <begin position="37"/>
        <end position="56"/>
    </location>
</feature>
<dbReference type="AlphaFoldDB" id="A0A1D8JGS7"/>
<dbReference type="Proteomes" id="UP000185746">
    <property type="component" value="Chromosome"/>
</dbReference>
<gene>
    <name evidence="2" type="ORF">BI350_10375</name>
</gene>
<keyword evidence="1" id="KW-1133">Transmembrane helix</keyword>
<dbReference type="RefSeq" id="WP_075528047.1">
    <property type="nucleotide sequence ID" value="NZ_CP017560.1"/>
</dbReference>
<sequence length="151" mass="17204">MEEKSFSGYLTNKLMIIITIIPFISWLITFITTNSLFKSLTVLFAFSSVILLISLYKKFVEHNKLVKSHKGLNEEHQALLDGKKEIERSFNLQSKEYQENIAELNLHKQVTHVVKTLVKADNPKTQEGKDLINLLRASTENIIGDGDKDGL</sequence>
<evidence type="ECO:0000256" key="1">
    <source>
        <dbReference type="SAM" id="Phobius"/>
    </source>
</evidence>